<evidence type="ECO:0000313" key="3">
    <source>
        <dbReference type="Proteomes" id="UP000148361"/>
    </source>
</evidence>
<protein>
    <submittedName>
        <fullName evidence="2">ORFC2</fullName>
    </submittedName>
</protein>
<evidence type="ECO:0000313" key="2">
    <source>
        <dbReference type="EMBL" id="AKC88562.1"/>
    </source>
</evidence>
<dbReference type="GeneID" id="24248408"/>
<dbReference type="EMBL" id="KP793918">
    <property type="protein sequence ID" value="AKC88562.1"/>
    <property type="molecule type" value="Genomic_DNA"/>
</dbReference>
<feature type="compositionally biased region" description="Low complexity" evidence="1">
    <location>
        <begin position="64"/>
        <end position="76"/>
    </location>
</feature>
<dbReference type="Proteomes" id="UP000148361">
    <property type="component" value="Segment"/>
</dbReference>
<keyword evidence="3" id="KW-1185">Reference proteome</keyword>
<feature type="compositionally biased region" description="Low complexity" evidence="1">
    <location>
        <begin position="83"/>
        <end position="95"/>
    </location>
</feature>
<gene>
    <name evidence="2" type="primary">ORFC2</name>
</gene>
<accession>A0A0E3Z5I7</accession>
<reference evidence="2 3" key="1">
    <citation type="journal article" date="2015" name="Genome Announc.">
        <title>Complete genome sequence of a novel circovirus from zebra finch.</title>
        <authorList>
            <person name="Rinder M."/>
            <person name="Schmitz A."/>
            <person name="Peschel A."/>
            <person name="Korbel R."/>
        </authorList>
    </citation>
    <scope>NUCLEOTIDE SEQUENCE [LARGE SCALE GENOMIC DNA]</scope>
    <source>
        <strain evidence="2">8454V25-1</strain>
    </source>
</reference>
<evidence type="ECO:0000256" key="1">
    <source>
        <dbReference type="SAM" id="MobiDB-lite"/>
    </source>
</evidence>
<dbReference type="RefSeq" id="YP_009134742.1">
    <property type="nucleotide sequence ID" value="NC_026945.1"/>
</dbReference>
<feature type="compositionally biased region" description="Basic and acidic residues" evidence="1">
    <location>
        <begin position="107"/>
        <end position="120"/>
    </location>
</feature>
<proteinExistence type="predicted"/>
<organism evidence="2 3">
    <name type="scientific">Zebra finch circovirus</name>
    <dbReference type="NCBI Taxonomy" id="1642515"/>
    <lineage>
        <taxon>Viruses</taxon>
        <taxon>Monodnaviria</taxon>
        <taxon>Shotokuvirae</taxon>
        <taxon>Cressdnaviricota</taxon>
        <taxon>Arfiviricetes</taxon>
        <taxon>Cirlivirales</taxon>
        <taxon>Circoviridae</taxon>
        <taxon>Circovirus</taxon>
        <taxon>Circovirus zebrafinch</taxon>
    </lineage>
</organism>
<dbReference type="KEGG" id="vg:24248408"/>
<feature type="compositionally biased region" description="Low complexity" evidence="1">
    <location>
        <begin position="34"/>
        <end position="49"/>
    </location>
</feature>
<sequence>MNAYCPLRTTAFVWPKSKPPPAMRTGHTGRGWATPSPSRTHTSGTSSRRPSCRPTPWPIGTGRGSSTSARASSASSDPSHSCPLRTLTRLTRRPLCGSTTPVRHGSRYGDGEKPPTKPLEHGSIITAWRSASLNPRLMTTCIK</sequence>
<feature type="region of interest" description="Disordered" evidence="1">
    <location>
        <begin position="13"/>
        <end position="120"/>
    </location>
</feature>
<name>A0A0E3Z5I7_9CIRC</name>